<accession>A0A382MRP4</accession>
<proteinExistence type="predicted"/>
<sequence>MKNSIFIFLFCIFFQSLIAQNPGDTIEVQTFNYVSHTRDTIAYFPVDTTITFEKIIMSYNIRCKDNVVNTSGGNTTYGCGAWDYNCHTYIHDSSRIDSVLSFTPDHIISNFSGTNYDYSNAPIYNYYKYIQYKTLLDSILNEDTISIGNGTADLGFVIETDQLSNKAQFLYPNLSVQNDTLSALSLYITTGNQLTTFLRIRLKLTQDSILLPQTPHVDGFTEVYYAN</sequence>
<protein>
    <submittedName>
        <fullName evidence="1">Uncharacterized protein</fullName>
    </submittedName>
</protein>
<gene>
    <name evidence="1" type="ORF">METZ01_LOCUS302976</name>
</gene>
<dbReference type="AlphaFoldDB" id="A0A382MRP4"/>
<organism evidence="1">
    <name type="scientific">marine metagenome</name>
    <dbReference type="NCBI Taxonomy" id="408172"/>
    <lineage>
        <taxon>unclassified sequences</taxon>
        <taxon>metagenomes</taxon>
        <taxon>ecological metagenomes</taxon>
    </lineage>
</organism>
<feature type="non-terminal residue" evidence="1">
    <location>
        <position position="227"/>
    </location>
</feature>
<dbReference type="EMBL" id="UINC01094680">
    <property type="protein sequence ID" value="SVC50122.1"/>
    <property type="molecule type" value="Genomic_DNA"/>
</dbReference>
<evidence type="ECO:0000313" key="1">
    <source>
        <dbReference type="EMBL" id="SVC50122.1"/>
    </source>
</evidence>
<reference evidence="1" key="1">
    <citation type="submission" date="2018-05" db="EMBL/GenBank/DDBJ databases">
        <authorList>
            <person name="Lanie J.A."/>
            <person name="Ng W.-L."/>
            <person name="Kazmierczak K.M."/>
            <person name="Andrzejewski T.M."/>
            <person name="Davidsen T.M."/>
            <person name="Wayne K.J."/>
            <person name="Tettelin H."/>
            <person name="Glass J.I."/>
            <person name="Rusch D."/>
            <person name="Podicherti R."/>
            <person name="Tsui H.-C.T."/>
            <person name="Winkler M.E."/>
        </authorList>
    </citation>
    <scope>NUCLEOTIDE SEQUENCE</scope>
</reference>
<name>A0A382MRP4_9ZZZZ</name>